<dbReference type="EMBL" id="JASBNA010000002">
    <property type="protein sequence ID" value="KAK7695337.1"/>
    <property type="molecule type" value="Genomic_DNA"/>
</dbReference>
<gene>
    <name evidence="1" type="ORF">QCA50_002528</name>
</gene>
<name>A0AAW0GY56_9APHY</name>
<dbReference type="Proteomes" id="UP001385951">
    <property type="component" value="Unassembled WGS sequence"/>
</dbReference>
<comment type="caution">
    <text evidence="1">The sequence shown here is derived from an EMBL/GenBank/DDBJ whole genome shotgun (WGS) entry which is preliminary data.</text>
</comment>
<organism evidence="1 2">
    <name type="scientific">Cerrena zonata</name>
    <dbReference type="NCBI Taxonomy" id="2478898"/>
    <lineage>
        <taxon>Eukaryota</taxon>
        <taxon>Fungi</taxon>
        <taxon>Dikarya</taxon>
        <taxon>Basidiomycota</taxon>
        <taxon>Agaricomycotina</taxon>
        <taxon>Agaricomycetes</taxon>
        <taxon>Polyporales</taxon>
        <taxon>Cerrenaceae</taxon>
        <taxon>Cerrena</taxon>
    </lineage>
</organism>
<protein>
    <submittedName>
        <fullName evidence="1">Uncharacterized protein</fullName>
    </submittedName>
</protein>
<dbReference type="AlphaFoldDB" id="A0AAW0GY56"/>
<keyword evidence="2" id="KW-1185">Reference proteome</keyword>
<evidence type="ECO:0000313" key="1">
    <source>
        <dbReference type="EMBL" id="KAK7695337.1"/>
    </source>
</evidence>
<reference evidence="1 2" key="1">
    <citation type="submission" date="2022-09" db="EMBL/GenBank/DDBJ databases">
        <authorList>
            <person name="Palmer J.M."/>
        </authorList>
    </citation>
    <scope>NUCLEOTIDE SEQUENCE [LARGE SCALE GENOMIC DNA]</scope>
    <source>
        <strain evidence="1 2">DSM 7382</strain>
    </source>
</reference>
<evidence type="ECO:0000313" key="2">
    <source>
        <dbReference type="Proteomes" id="UP001385951"/>
    </source>
</evidence>
<accession>A0AAW0GY56</accession>
<sequence length="57" mass="6511">MRSLGVLYDIFPTYDTDPPISKAFAFRYADDALETVCDTTEGGDDFGMHRMSIHRYT</sequence>
<proteinExistence type="predicted"/>